<protein>
    <submittedName>
        <fullName evidence="1">DUF6074 family protein</fullName>
    </submittedName>
</protein>
<dbReference type="RefSeq" id="WP_267612547.1">
    <property type="nucleotide sequence ID" value="NZ_JAOVZQ010000001.1"/>
</dbReference>
<dbReference type="InterPro" id="IPR045720">
    <property type="entry name" value="DUF6074"/>
</dbReference>
<evidence type="ECO:0000313" key="2">
    <source>
        <dbReference type="Proteomes" id="UP001081283"/>
    </source>
</evidence>
<accession>A0ABT3YG16</accession>
<gene>
    <name evidence="1" type="ORF">OEG82_11290</name>
</gene>
<dbReference type="Proteomes" id="UP001081283">
    <property type="component" value="Unassembled WGS sequence"/>
</dbReference>
<organism evidence="1 2">
    <name type="scientific">Hoeflea ulvae</name>
    <dbReference type="NCBI Taxonomy" id="2983764"/>
    <lineage>
        <taxon>Bacteria</taxon>
        <taxon>Pseudomonadati</taxon>
        <taxon>Pseudomonadota</taxon>
        <taxon>Alphaproteobacteria</taxon>
        <taxon>Hyphomicrobiales</taxon>
        <taxon>Rhizobiaceae</taxon>
        <taxon>Hoeflea</taxon>
    </lineage>
</organism>
<evidence type="ECO:0000313" key="1">
    <source>
        <dbReference type="EMBL" id="MCY0094607.1"/>
    </source>
</evidence>
<comment type="caution">
    <text evidence="1">The sequence shown here is derived from an EMBL/GenBank/DDBJ whole genome shotgun (WGS) entry which is preliminary data.</text>
</comment>
<keyword evidence="2" id="KW-1185">Reference proteome</keyword>
<proteinExistence type="predicted"/>
<reference evidence="1" key="1">
    <citation type="submission" date="2022-10" db="EMBL/GenBank/DDBJ databases">
        <title>Hoeflea sp. J2-29, isolated from marine algae.</title>
        <authorList>
            <person name="Kristyanto S."/>
            <person name="Kim J.M."/>
            <person name="Jeon C.O."/>
        </authorList>
    </citation>
    <scope>NUCLEOTIDE SEQUENCE</scope>
    <source>
        <strain evidence="1">J2-29</strain>
    </source>
</reference>
<dbReference type="Pfam" id="PF19551">
    <property type="entry name" value="DUF6074"/>
    <property type="match status" value="1"/>
</dbReference>
<name>A0ABT3YG16_9HYPH</name>
<sequence length="103" mass="11950">MIPAKYLTRMGGNQMQLELDLAARVIHFPFSRRRDLVRDTAEMILREEEDEAVRQWDALIRSLTFPLLIAGVPHEEVRAEMHRFHDAVQAEFSRYDGNVGGIK</sequence>
<dbReference type="EMBL" id="JAOVZQ010000001">
    <property type="protein sequence ID" value="MCY0094607.1"/>
    <property type="molecule type" value="Genomic_DNA"/>
</dbReference>